<organism evidence="2 3">
    <name type="scientific">Opisthorchis viverrini</name>
    <name type="common">Southeast Asian liver fluke</name>
    <dbReference type="NCBI Taxonomy" id="6198"/>
    <lineage>
        <taxon>Eukaryota</taxon>
        <taxon>Metazoa</taxon>
        <taxon>Spiralia</taxon>
        <taxon>Lophotrochozoa</taxon>
        <taxon>Platyhelminthes</taxon>
        <taxon>Trematoda</taxon>
        <taxon>Digenea</taxon>
        <taxon>Opisthorchiida</taxon>
        <taxon>Opisthorchiata</taxon>
        <taxon>Opisthorchiidae</taxon>
        <taxon>Opisthorchis</taxon>
    </lineage>
</organism>
<evidence type="ECO:0000313" key="3">
    <source>
        <dbReference type="Proteomes" id="UP000243686"/>
    </source>
</evidence>
<dbReference type="InterPro" id="IPR003961">
    <property type="entry name" value="FN3_dom"/>
</dbReference>
<dbReference type="InterPro" id="IPR013783">
    <property type="entry name" value="Ig-like_fold"/>
</dbReference>
<evidence type="ECO:0000259" key="1">
    <source>
        <dbReference type="PROSITE" id="PS50853"/>
    </source>
</evidence>
<dbReference type="InterPro" id="IPR036116">
    <property type="entry name" value="FN3_sf"/>
</dbReference>
<keyword evidence="3" id="KW-1185">Reference proteome</keyword>
<dbReference type="PROSITE" id="PS50853">
    <property type="entry name" value="FN3"/>
    <property type="match status" value="1"/>
</dbReference>
<gene>
    <name evidence="2" type="ORF">X801_04083</name>
</gene>
<name>A0A1S8X0K3_OPIVI</name>
<accession>A0A1S8X0K3</accession>
<evidence type="ECO:0000313" key="2">
    <source>
        <dbReference type="EMBL" id="OON20043.1"/>
    </source>
</evidence>
<dbReference type="EMBL" id="KV892890">
    <property type="protein sequence ID" value="OON20043.1"/>
    <property type="molecule type" value="Genomic_DNA"/>
</dbReference>
<dbReference type="Proteomes" id="UP000243686">
    <property type="component" value="Unassembled WGS sequence"/>
</dbReference>
<feature type="domain" description="Fibronectin type-III" evidence="1">
    <location>
        <begin position="230"/>
        <end position="326"/>
    </location>
</feature>
<protein>
    <recommendedName>
        <fullName evidence="1">Fibronectin type-III domain-containing protein</fullName>
    </recommendedName>
</protein>
<feature type="non-terminal residue" evidence="2">
    <location>
        <position position="1"/>
    </location>
</feature>
<sequence>HCNVLAFAELKEPKFITEKIIPIDEPTFEFSETVQDDICASRELPTVTLTISNVDGSTAQRVVWTSFPTYSERCNVEYKLTYHKRDKPTETVRHTFQGDGEFQTGNLLADTEYSYELKLSKRGLANSLTRRTVQTLRTHKMDRTIAVGPIESGENYVKVKWGKIQPGNAVRVTVYGALAASKQSMDSPIRVGGLDACKNYYVLVELLNGNEVVKSNQPTEVKTSYPALNAPENFIIKSLSGELGHKLTWTPMTTQYPSACRLSYRVERESRKGDKVEKQSFALSETQLEVTDIAHEVEYFYKVQAVFNLVHGGKFSETLKITALSSKLNNFPKYSLIGSRASSYKV</sequence>
<reference evidence="2 3" key="1">
    <citation type="submission" date="2015-03" db="EMBL/GenBank/DDBJ databases">
        <title>Draft genome of the nematode, Opisthorchis viverrini.</title>
        <authorList>
            <person name="Mitreva M."/>
        </authorList>
    </citation>
    <scope>NUCLEOTIDE SEQUENCE [LARGE SCALE GENOMIC DNA]</scope>
    <source>
        <strain evidence="2">Khon Kaen</strain>
    </source>
</reference>
<dbReference type="Gene3D" id="2.60.40.10">
    <property type="entry name" value="Immunoglobulins"/>
    <property type="match status" value="1"/>
</dbReference>
<dbReference type="SUPFAM" id="SSF49265">
    <property type="entry name" value="Fibronectin type III"/>
    <property type="match status" value="1"/>
</dbReference>
<dbReference type="AlphaFoldDB" id="A0A1S8X0K3"/>
<feature type="non-terminal residue" evidence="2">
    <location>
        <position position="346"/>
    </location>
</feature>
<proteinExistence type="predicted"/>